<keyword evidence="1" id="KW-0812">Transmembrane</keyword>
<evidence type="ECO:0000256" key="1">
    <source>
        <dbReference type="SAM" id="Phobius"/>
    </source>
</evidence>
<gene>
    <name evidence="2" type="ORF">LCGC14_1487280</name>
</gene>
<proteinExistence type="predicted"/>
<feature type="transmembrane region" description="Helical" evidence="1">
    <location>
        <begin position="428"/>
        <end position="448"/>
    </location>
</feature>
<accession>A0A0F9J8I7</accession>
<dbReference type="EMBL" id="LAZR01010651">
    <property type="protein sequence ID" value="KKM65833.1"/>
    <property type="molecule type" value="Genomic_DNA"/>
</dbReference>
<evidence type="ECO:0000313" key="2">
    <source>
        <dbReference type="EMBL" id="KKM65833.1"/>
    </source>
</evidence>
<comment type="caution">
    <text evidence="2">The sequence shown here is derived from an EMBL/GenBank/DDBJ whole genome shotgun (WGS) entry which is preliminary data.</text>
</comment>
<feature type="transmembrane region" description="Helical" evidence="1">
    <location>
        <begin position="399"/>
        <end position="416"/>
    </location>
</feature>
<dbReference type="AlphaFoldDB" id="A0A0F9J8I7"/>
<sequence>MAKRIVRLLPVVAILVMLLQPTIPVSAADSLEVLSLRTETGKTYNLGGGQRSLVVSAGAVHYKDDYSDPSEQWKDIDLTWEGNRITKAPYELTLDGKKITIRDKKSGEISSIELLTSEPAGLKWEIVPEYTRVSFRHILSPDKLPFEATFRIVGKIPFLSTRAFDDEGELELETSIVGDILTEKLTEVKDKATRVVRPAKGEIKVDPTWQVTASTDDCTRNTVTTNFFSTTYSALYLGYSSPSYPSRGSAARFLNVAIPAGSTIVSAALILTARGSHTATVVKSRIRAELNLTPVTFVDVADFDARTWTTEFINWDAIPAWTNDVEYTSPDFKDVLQEVANLGAITHLVILWDDFEQRSDQVNSHYRNSHSYNSDPAKAPKLVITYTVLEEPTDPGVSLLQSLLRVIVAGVILVGVTRIGSREGGLPLFAAAVVGIIAFVIIDILIQIL</sequence>
<protein>
    <submittedName>
        <fullName evidence="2">Uncharacterized protein</fullName>
    </submittedName>
</protein>
<organism evidence="2">
    <name type="scientific">marine sediment metagenome</name>
    <dbReference type="NCBI Taxonomy" id="412755"/>
    <lineage>
        <taxon>unclassified sequences</taxon>
        <taxon>metagenomes</taxon>
        <taxon>ecological metagenomes</taxon>
    </lineage>
</organism>
<keyword evidence="1" id="KW-0472">Membrane</keyword>
<reference evidence="2" key="1">
    <citation type="journal article" date="2015" name="Nature">
        <title>Complex archaea that bridge the gap between prokaryotes and eukaryotes.</title>
        <authorList>
            <person name="Spang A."/>
            <person name="Saw J.H."/>
            <person name="Jorgensen S.L."/>
            <person name="Zaremba-Niedzwiedzka K."/>
            <person name="Martijn J."/>
            <person name="Lind A.E."/>
            <person name="van Eijk R."/>
            <person name="Schleper C."/>
            <person name="Guy L."/>
            <person name="Ettema T.J."/>
        </authorList>
    </citation>
    <scope>NUCLEOTIDE SEQUENCE</scope>
</reference>
<name>A0A0F9J8I7_9ZZZZ</name>
<keyword evidence="1" id="KW-1133">Transmembrane helix</keyword>